<protein>
    <submittedName>
        <fullName evidence="7">TspO and MBR s</fullName>
    </submittedName>
</protein>
<comment type="similarity">
    <text evidence="2">Belongs to the TspO/BZRP family.</text>
</comment>
<dbReference type="CDD" id="cd15904">
    <property type="entry name" value="TSPO_MBR"/>
    <property type="match status" value="1"/>
</dbReference>
<dbReference type="PANTHER" id="PTHR10057:SF0">
    <property type="entry name" value="TRANSLOCATOR PROTEIN"/>
    <property type="match status" value="1"/>
</dbReference>
<dbReference type="PIRSF" id="PIRSF005859">
    <property type="entry name" value="PBR"/>
    <property type="match status" value="1"/>
</dbReference>
<dbReference type="OrthoDB" id="9795496at2"/>
<gene>
    <name evidence="7" type="ORF">D641_0106370</name>
</gene>
<comment type="caution">
    <text evidence="7">The sequence shown here is derived from an EMBL/GenBank/DDBJ whole genome shotgun (WGS) entry which is preliminary data.</text>
</comment>
<dbReference type="GO" id="GO:0016020">
    <property type="term" value="C:membrane"/>
    <property type="evidence" value="ECO:0007669"/>
    <property type="project" value="UniProtKB-SubCell"/>
</dbReference>
<accession>A0A022KZ78</accession>
<feature type="transmembrane region" description="Helical" evidence="6">
    <location>
        <begin position="47"/>
        <end position="66"/>
    </location>
</feature>
<dbReference type="HOGENOM" id="CLU_091805_2_0_11"/>
<evidence type="ECO:0000256" key="1">
    <source>
        <dbReference type="ARBA" id="ARBA00004141"/>
    </source>
</evidence>
<evidence type="ECO:0000256" key="5">
    <source>
        <dbReference type="ARBA" id="ARBA00023136"/>
    </source>
</evidence>
<comment type="subcellular location">
    <subcellularLocation>
        <location evidence="1">Membrane</location>
        <topology evidence="1">Multi-pass membrane protein</topology>
    </subcellularLocation>
</comment>
<organism evidence="7 8">
    <name type="scientific">Brachybacterium muris UCD-AY4</name>
    <dbReference type="NCBI Taxonomy" id="1249481"/>
    <lineage>
        <taxon>Bacteria</taxon>
        <taxon>Bacillati</taxon>
        <taxon>Actinomycetota</taxon>
        <taxon>Actinomycetes</taxon>
        <taxon>Micrococcales</taxon>
        <taxon>Dermabacteraceae</taxon>
        <taxon>Brachybacterium</taxon>
    </lineage>
</organism>
<reference evidence="7 8" key="1">
    <citation type="journal article" date="2013" name="Genome Announc.">
        <title>Draft genome sequence of an Actinobacterium, Brachybacterium muris strain UCD-AY4.</title>
        <authorList>
            <person name="Lo J.R."/>
            <person name="Lang J.M."/>
            <person name="Darling A.E."/>
            <person name="Eisen J.A."/>
            <person name="Coil D.A."/>
        </authorList>
    </citation>
    <scope>NUCLEOTIDE SEQUENCE [LARGE SCALE GENOMIC DNA]</scope>
    <source>
        <strain evidence="7 8">UCD-AY4</strain>
    </source>
</reference>
<evidence type="ECO:0000313" key="8">
    <source>
        <dbReference type="Proteomes" id="UP000019754"/>
    </source>
</evidence>
<evidence type="ECO:0000256" key="6">
    <source>
        <dbReference type="SAM" id="Phobius"/>
    </source>
</evidence>
<dbReference type="GO" id="GO:0033013">
    <property type="term" value="P:tetrapyrrole metabolic process"/>
    <property type="evidence" value="ECO:0007669"/>
    <property type="project" value="UniProtKB-ARBA"/>
</dbReference>
<dbReference type="InterPro" id="IPR004307">
    <property type="entry name" value="TspO_MBR"/>
</dbReference>
<feature type="transmembrane region" description="Helical" evidence="6">
    <location>
        <begin position="130"/>
        <end position="149"/>
    </location>
</feature>
<evidence type="ECO:0000256" key="3">
    <source>
        <dbReference type="ARBA" id="ARBA00022692"/>
    </source>
</evidence>
<keyword evidence="3 6" id="KW-0812">Transmembrane</keyword>
<dbReference type="InterPro" id="IPR038330">
    <property type="entry name" value="TspO/MBR-related_sf"/>
</dbReference>
<evidence type="ECO:0000256" key="2">
    <source>
        <dbReference type="ARBA" id="ARBA00007524"/>
    </source>
</evidence>
<dbReference type="RefSeq" id="WP_017822977.1">
    <property type="nucleotide sequence ID" value="NZ_AORC01000006.1"/>
</dbReference>
<proteinExistence type="inferred from homology"/>
<evidence type="ECO:0000313" key="7">
    <source>
        <dbReference type="EMBL" id="EYT49979.1"/>
    </source>
</evidence>
<dbReference type="AlphaFoldDB" id="A0A022KZ78"/>
<dbReference type="STRING" id="1249481.D641_0106370"/>
<keyword evidence="4 6" id="KW-1133">Transmembrane helix</keyword>
<dbReference type="FunFam" id="1.20.1260.100:FF:000001">
    <property type="entry name" value="translocator protein 2"/>
    <property type="match status" value="1"/>
</dbReference>
<dbReference type="Proteomes" id="UP000019754">
    <property type="component" value="Unassembled WGS sequence"/>
</dbReference>
<dbReference type="Gene3D" id="1.20.1260.100">
    <property type="entry name" value="TspO/MBR protein"/>
    <property type="match status" value="1"/>
</dbReference>
<dbReference type="PANTHER" id="PTHR10057">
    <property type="entry name" value="PERIPHERAL-TYPE BENZODIAZEPINE RECEPTOR"/>
    <property type="match status" value="1"/>
</dbReference>
<keyword evidence="8" id="KW-1185">Reference proteome</keyword>
<keyword evidence="5 6" id="KW-0472">Membrane</keyword>
<evidence type="ECO:0000256" key="4">
    <source>
        <dbReference type="ARBA" id="ARBA00022989"/>
    </source>
</evidence>
<dbReference type="Pfam" id="PF03073">
    <property type="entry name" value="TspO_MBR"/>
    <property type="match status" value="1"/>
</dbReference>
<name>A0A022KZ78_9MICO</name>
<dbReference type="EMBL" id="AORC01000006">
    <property type="protein sequence ID" value="EYT49979.1"/>
    <property type="molecule type" value="Genomic_DNA"/>
</dbReference>
<sequence length="156" mass="16385">MHPLVKTSLATAATAAAGSVATARSTESLWYESLDKPDFQPPGWVFPVAWTALYTDIAVTTGLALQKLPEDERAALKKALGVNLVLNAGWSWVFFGTRNVGASVPVAAALAVSSADLVRRVGRAKKRYGVALSPYAAWTAFAAVLSASLKALNPGQ</sequence>